<dbReference type="PROSITE" id="PS50297">
    <property type="entry name" value="ANK_REP_REGION"/>
    <property type="match status" value="3"/>
</dbReference>
<organism evidence="5 6">
    <name type="scientific">Plakobranchus ocellatus</name>
    <dbReference type="NCBI Taxonomy" id="259542"/>
    <lineage>
        <taxon>Eukaryota</taxon>
        <taxon>Metazoa</taxon>
        <taxon>Spiralia</taxon>
        <taxon>Lophotrochozoa</taxon>
        <taxon>Mollusca</taxon>
        <taxon>Gastropoda</taxon>
        <taxon>Heterobranchia</taxon>
        <taxon>Euthyneura</taxon>
        <taxon>Panpulmonata</taxon>
        <taxon>Sacoglossa</taxon>
        <taxon>Placobranchoidea</taxon>
        <taxon>Plakobranchidae</taxon>
        <taxon>Plakobranchus</taxon>
    </lineage>
</organism>
<dbReference type="GO" id="GO:0035556">
    <property type="term" value="P:intracellular signal transduction"/>
    <property type="evidence" value="ECO:0007669"/>
    <property type="project" value="InterPro"/>
</dbReference>
<dbReference type="PANTHER" id="PTHR24198">
    <property type="entry name" value="ANKYRIN REPEAT AND PROTEIN KINASE DOMAIN-CONTAINING PROTEIN"/>
    <property type="match status" value="1"/>
</dbReference>
<evidence type="ECO:0000313" key="6">
    <source>
        <dbReference type="Proteomes" id="UP000735302"/>
    </source>
</evidence>
<dbReference type="AlphaFoldDB" id="A0AAV3Y7Q5"/>
<dbReference type="Pfam" id="PF00023">
    <property type="entry name" value="Ank"/>
    <property type="match status" value="1"/>
</dbReference>
<reference evidence="5 6" key="1">
    <citation type="journal article" date="2021" name="Elife">
        <title>Chloroplast acquisition without the gene transfer in kleptoplastic sea slugs, Plakobranchus ocellatus.</title>
        <authorList>
            <person name="Maeda T."/>
            <person name="Takahashi S."/>
            <person name="Yoshida T."/>
            <person name="Shimamura S."/>
            <person name="Takaki Y."/>
            <person name="Nagai Y."/>
            <person name="Toyoda A."/>
            <person name="Suzuki Y."/>
            <person name="Arimoto A."/>
            <person name="Ishii H."/>
            <person name="Satoh N."/>
            <person name="Nishiyama T."/>
            <person name="Hasebe M."/>
            <person name="Maruyama T."/>
            <person name="Minagawa J."/>
            <person name="Obokata J."/>
            <person name="Shigenobu S."/>
        </authorList>
    </citation>
    <scope>NUCLEOTIDE SEQUENCE [LARGE SCALE GENOMIC DNA]</scope>
</reference>
<dbReference type="InterPro" id="IPR001496">
    <property type="entry name" value="SOCS_box"/>
</dbReference>
<dbReference type="Pfam" id="PF12796">
    <property type="entry name" value="Ank_2"/>
    <property type="match status" value="1"/>
</dbReference>
<dbReference type="SUPFAM" id="SSF48403">
    <property type="entry name" value="Ankyrin repeat"/>
    <property type="match status" value="1"/>
</dbReference>
<dbReference type="InterPro" id="IPR036036">
    <property type="entry name" value="SOCS_box-like_dom_sf"/>
</dbReference>
<evidence type="ECO:0000256" key="2">
    <source>
        <dbReference type="ARBA" id="ARBA00023043"/>
    </source>
</evidence>
<keyword evidence="1" id="KW-0677">Repeat</keyword>
<dbReference type="Proteomes" id="UP000735302">
    <property type="component" value="Unassembled WGS sequence"/>
</dbReference>
<gene>
    <name evidence="5" type="ORF">PoB_000499700</name>
</gene>
<sequence>MSGSAIGNKKVANRGTGINGRLLSAVVKDNVKAVKKYLKYGADPNVIMADKRSALHLAAVGGNVDVMQLLLNAGADPSPLDQYRRTPLHVACMPPHIGSIQTLLYGGANPNAGNQYQSALHCAIAGGNLTAVNLLVDSGADVNVMGFIDYNGSCLSASAFEVVLYTIQDPDLLSYLIQNGCVPRAKELKSSPFLTFRCRTFKRSLLALLLRLVQDGTLDIATVKKLCDMLEASGYELQDDPFFKHLMGLLCNMSSGSTGLSSPRTPISSKTVLLPDLTQSQLRGALQLFHWGGLSDPPTDEMVNYVQGLVTVSSRPKEVPNLASLCRLRVRSRFTQVHKKCNLQALVDQLPLPSLHKRFLMIQDLD</sequence>
<dbReference type="SMART" id="SM00248">
    <property type="entry name" value="ANK"/>
    <property type="match status" value="4"/>
</dbReference>
<dbReference type="PANTHER" id="PTHR24198:SF165">
    <property type="entry name" value="ANKYRIN REPEAT-CONTAINING PROTEIN-RELATED"/>
    <property type="match status" value="1"/>
</dbReference>
<name>A0AAV3Y7Q5_9GAST</name>
<dbReference type="SUPFAM" id="SSF158235">
    <property type="entry name" value="SOCS box-like"/>
    <property type="match status" value="1"/>
</dbReference>
<dbReference type="EMBL" id="BLXT01000588">
    <property type="protein sequence ID" value="GFN78491.1"/>
    <property type="molecule type" value="Genomic_DNA"/>
</dbReference>
<feature type="repeat" description="ANK" evidence="3">
    <location>
        <begin position="115"/>
        <end position="147"/>
    </location>
</feature>
<keyword evidence="6" id="KW-1185">Reference proteome</keyword>
<feature type="domain" description="SOCS box" evidence="4">
    <location>
        <begin position="309"/>
        <end position="366"/>
    </location>
</feature>
<comment type="caution">
    <text evidence="5">The sequence shown here is derived from an EMBL/GenBank/DDBJ whole genome shotgun (WGS) entry which is preliminary data.</text>
</comment>
<dbReference type="InterPro" id="IPR002110">
    <property type="entry name" value="Ankyrin_rpt"/>
</dbReference>
<evidence type="ECO:0000313" key="5">
    <source>
        <dbReference type="EMBL" id="GFN78491.1"/>
    </source>
</evidence>
<dbReference type="Gene3D" id="1.25.40.20">
    <property type="entry name" value="Ankyrin repeat-containing domain"/>
    <property type="match status" value="1"/>
</dbReference>
<dbReference type="PROSITE" id="PS50088">
    <property type="entry name" value="ANK_REPEAT"/>
    <property type="match status" value="3"/>
</dbReference>
<dbReference type="PRINTS" id="PR01415">
    <property type="entry name" value="ANKYRIN"/>
</dbReference>
<evidence type="ECO:0000259" key="4">
    <source>
        <dbReference type="PROSITE" id="PS50225"/>
    </source>
</evidence>
<protein>
    <submittedName>
        <fullName evidence="5">Ankyrin repeat-containing protein</fullName>
    </submittedName>
</protein>
<dbReference type="GO" id="GO:0005737">
    <property type="term" value="C:cytoplasm"/>
    <property type="evidence" value="ECO:0007669"/>
    <property type="project" value="TreeGrafter"/>
</dbReference>
<dbReference type="InterPro" id="IPR036770">
    <property type="entry name" value="Ankyrin_rpt-contain_sf"/>
</dbReference>
<feature type="repeat" description="ANK" evidence="3">
    <location>
        <begin position="50"/>
        <end position="82"/>
    </location>
</feature>
<dbReference type="PROSITE" id="PS50225">
    <property type="entry name" value="SOCS"/>
    <property type="match status" value="1"/>
</dbReference>
<evidence type="ECO:0000256" key="3">
    <source>
        <dbReference type="PROSITE-ProRule" id="PRU00023"/>
    </source>
</evidence>
<feature type="repeat" description="ANK" evidence="3">
    <location>
        <begin position="83"/>
        <end position="115"/>
    </location>
</feature>
<evidence type="ECO:0000256" key="1">
    <source>
        <dbReference type="ARBA" id="ARBA00022737"/>
    </source>
</evidence>
<accession>A0AAV3Y7Q5</accession>
<keyword evidence="2 3" id="KW-0040">ANK repeat</keyword>
<dbReference type="Pfam" id="PF07525">
    <property type="entry name" value="SOCS_box"/>
    <property type="match status" value="1"/>
</dbReference>
<proteinExistence type="predicted"/>